<gene>
    <name evidence="2" type="ORF">UC8_08920</name>
</gene>
<dbReference type="KEGG" id="rul:UC8_08920"/>
<feature type="transmembrane region" description="Helical" evidence="1">
    <location>
        <begin position="15"/>
        <end position="36"/>
    </location>
</feature>
<accession>A0A5B9QM67</accession>
<dbReference type="RefSeq" id="WP_068140571.1">
    <property type="nucleotide sequence ID" value="NZ_CP042914.1"/>
</dbReference>
<feature type="transmembrane region" description="Helical" evidence="1">
    <location>
        <begin position="48"/>
        <end position="69"/>
    </location>
</feature>
<keyword evidence="1" id="KW-0472">Membrane</keyword>
<sequence>MSDFYRYEKKQRRTAITLLFNMLVLLLMYGAARALIEPSEEAEQLFFWMNIALPVVELVLLLGALFFWIQNGTFRVSVDAERFEIVDPLFKDFSFSVPVSEIVEIRQTHQKHHNYSSIMMCMQSGEKHQITQNYRYHRGKLYAALAKANADIQLPKHAYRSKQV</sequence>
<name>A0A5B9QM67_9BACT</name>
<keyword evidence="1" id="KW-0812">Transmembrane</keyword>
<keyword evidence="3" id="KW-1185">Reference proteome</keyword>
<evidence type="ECO:0000313" key="2">
    <source>
        <dbReference type="EMBL" id="QEG38932.1"/>
    </source>
</evidence>
<dbReference type="Proteomes" id="UP000325286">
    <property type="component" value="Chromosome"/>
</dbReference>
<protein>
    <submittedName>
        <fullName evidence="2">Uncharacterized protein</fullName>
    </submittedName>
</protein>
<evidence type="ECO:0000256" key="1">
    <source>
        <dbReference type="SAM" id="Phobius"/>
    </source>
</evidence>
<organism evidence="2 3">
    <name type="scientific">Roseimaritima ulvae</name>
    <dbReference type="NCBI Taxonomy" id="980254"/>
    <lineage>
        <taxon>Bacteria</taxon>
        <taxon>Pseudomonadati</taxon>
        <taxon>Planctomycetota</taxon>
        <taxon>Planctomycetia</taxon>
        <taxon>Pirellulales</taxon>
        <taxon>Pirellulaceae</taxon>
        <taxon>Roseimaritima</taxon>
    </lineage>
</organism>
<evidence type="ECO:0000313" key="3">
    <source>
        <dbReference type="Proteomes" id="UP000325286"/>
    </source>
</evidence>
<dbReference type="OrthoDB" id="288686at2"/>
<proteinExistence type="predicted"/>
<dbReference type="EMBL" id="CP042914">
    <property type="protein sequence ID" value="QEG38932.1"/>
    <property type="molecule type" value="Genomic_DNA"/>
</dbReference>
<keyword evidence="1" id="KW-1133">Transmembrane helix</keyword>
<dbReference type="AlphaFoldDB" id="A0A5B9QM67"/>
<reference evidence="2 3" key="1">
    <citation type="submission" date="2019-08" db="EMBL/GenBank/DDBJ databases">
        <title>Deep-cultivation of Planctomycetes and their phenomic and genomic characterization uncovers novel biology.</title>
        <authorList>
            <person name="Wiegand S."/>
            <person name="Jogler M."/>
            <person name="Boedeker C."/>
            <person name="Pinto D."/>
            <person name="Vollmers J."/>
            <person name="Rivas-Marin E."/>
            <person name="Kohn T."/>
            <person name="Peeters S.H."/>
            <person name="Heuer A."/>
            <person name="Rast P."/>
            <person name="Oberbeckmann S."/>
            <person name="Bunk B."/>
            <person name="Jeske O."/>
            <person name="Meyerdierks A."/>
            <person name="Storesund J.E."/>
            <person name="Kallscheuer N."/>
            <person name="Luecker S."/>
            <person name="Lage O.M."/>
            <person name="Pohl T."/>
            <person name="Merkel B.J."/>
            <person name="Hornburger P."/>
            <person name="Mueller R.-W."/>
            <person name="Bruemmer F."/>
            <person name="Labrenz M."/>
            <person name="Spormann A.M."/>
            <person name="Op den Camp H."/>
            <person name="Overmann J."/>
            <person name="Amann R."/>
            <person name="Jetten M.S.M."/>
            <person name="Mascher T."/>
            <person name="Medema M.H."/>
            <person name="Devos D.P."/>
            <person name="Kaster A.-K."/>
            <person name="Ovreas L."/>
            <person name="Rohde M."/>
            <person name="Galperin M.Y."/>
            <person name="Jogler C."/>
        </authorList>
    </citation>
    <scope>NUCLEOTIDE SEQUENCE [LARGE SCALE GENOMIC DNA]</scope>
    <source>
        <strain evidence="2 3">UC8</strain>
    </source>
</reference>